<comment type="catalytic activity">
    <reaction evidence="10 11">
        <text>DNA(n) + a 2'-deoxyribonucleoside 5'-triphosphate = DNA(n+1) + diphosphate</text>
        <dbReference type="Rhea" id="RHEA:22508"/>
        <dbReference type="Rhea" id="RHEA-COMP:17339"/>
        <dbReference type="Rhea" id="RHEA-COMP:17340"/>
        <dbReference type="ChEBI" id="CHEBI:33019"/>
        <dbReference type="ChEBI" id="CHEBI:61560"/>
        <dbReference type="ChEBI" id="CHEBI:173112"/>
        <dbReference type="EC" id="2.7.7.7"/>
    </reaction>
</comment>
<name>F0QR24_MYCSL</name>
<evidence type="ECO:0000256" key="8">
    <source>
        <dbReference type="ARBA" id="ARBA00022839"/>
    </source>
</evidence>
<dbReference type="SUPFAM" id="SSF89550">
    <property type="entry name" value="PHP domain-like"/>
    <property type="match status" value="1"/>
</dbReference>
<dbReference type="Proteomes" id="UP000007484">
    <property type="component" value="Chromosome"/>
</dbReference>
<evidence type="ECO:0000256" key="10">
    <source>
        <dbReference type="ARBA" id="ARBA00049244"/>
    </source>
</evidence>
<dbReference type="NCBIfam" id="TIGR01405">
    <property type="entry name" value="polC_Gram_pos"/>
    <property type="match status" value="1"/>
</dbReference>
<dbReference type="EMBL" id="CP002525">
    <property type="protein sequence ID" value="ADX97944.1"/>
    <property type="molecule type" value="Genomic_DNA"/>
</dbReference>
<dbReference type="Gene3D" id="1.10.150.700">
    <property type="entry name" value="PolC, middle finger domain"/>
    <property type="match status" value="2"/>
</dbReference>
<keyword evidence="7 11" id="KW-0378">Hydrolase</keyword>
<comment type="function">
    <text evidence="1 11">Required for replicative DNA synthesis. This DNA polymerase also exhibits 3' to 5' exonuclease activity.</text>
</comment>
<evidence type="ECO:0000256" key="3">
    <source>
        <dbReference type="ARBA" id="ARBA00022679"/>
    </source>
</evidence>
<dbReference type="GO" id="GO:0005737">
    <property type="term" value="C:cytoplasm"/>
    <property type="evidence" value="ECO:0007669"/>
    <property type="project" value="UniProtKB-SubCell"/>
</dbReference>
<keyword evidence="5 11" id="KW-0235">DNA replication</keyword>
<sequence length="1438" mass="166698">MAVKSKKTLTSKFKSLFVKKLLLLTEEEFKKLLERAEISGSFSSSKDRFDVNVTYFDEPLFSELIKFFNFSSSVCFIHVKLHYLYNTSAIYRLVSEWFKYFSFNSEEREKFFLKENHIVFEFPQLILKAENLMQEKYFSFHLDHLKSFLEYVFEYHKIWISFVKVDSVPTTPTISIPENRFSFRENEGEFIPPGQDRNIRKGLYKLYFFEEIENYSYRKKKAYQVGFTNLKEHYFLILGRLVDDKKRDLILEKLKIGKWFQIEFKLDLENLSKTKTLANYDGWLINCLEAESPDETQFTDNSEKKAFPLNVYTKYSSFDGLFTSAEWAKLSAECGYDVLALTDFNNVHSFPESEKSVKKNKLKALYGAEFEVVSSDLQIIKNVENLKPEDDIVFSIFDLETTGLNPIFDEIIEIFVLKYSSGTVIDHYYSLIRCNKKLRKEIINLTHITEEKLNMSGRDKLTVLQEVRDFVSGTVLIAHNGIDFDFPFLNSELRKSGLEPLDNPILDTLRLCKALEEGKKSKSYSLFAIAKKMSINVVEQELHNSEYDTRCLAKMWEFWSQQLIDLSLDPYTYDGLVNLNSSFDKDKLLRNYFGNNVIIFAKNQKGLKSLYELVSIAHTEHFVDKPRLKWDAIETRRENLIVLSSPTNSALVNAVLNDEFDTFKKEGEKFDYISLPPPSNFSHEISRGFFEDGEVETLLKTFYEWADNCQFKLIANYCLKYQDFKEVEQYKVLVHAKSIGGKRHYLYSSKHGNDVLPDYSWRTTERLISEYDFLSLSEKEKEDLFFTYRYELANSVSPDIFVNKSELAIPKIPGALENIKEYIHRKLTAKYGKKLDKQIQATINRELTGIVENGYESVYWCAHLLVQRSKSEGFLVGSRGSVGSSFLAHALEISDVNPLPPHYYCSQCSYFLMCTNFRESGFDLETRRCPQCASELSSDGQNIPFETFLGLERNKIPDIDLNFSGQYQQKAHNFLRELFGKEHTFRAGTISAIAEKTSFALAKNFLQDNQIDFNKGHLHWLSYRLTDVKRTTGQHPGGIIVIPRGESIYNYTPVNFPANDIESEWLTTHFDKDTFKDSLFKFDILGQDDPTILALLSNFTGVDLEKIPFKNERLLKMFSDISVLEIPQNKLELLGEVVGTLGLPEFGTEKTREIMKACRSKIKHFSDLIRISGISHGKNVWKNNIEKLISSQKLSLNEVITCRDDIMNYLLEKKIDIQNAFKITESVRRGGGIPPENLPLLRKAGVPEWYIECANKITYIFPKAHATAYVLMCWKIAYFKLEYPVDFYAAYLTITNRHFDVETLTTNDLATIKRKYQEGKMLIKSKKSGENIEKTKYLVIIYEVALEMISRGITFKMVDLNESLASTFKPDRKNKTILLPFSSIARLGAITAKQLEDERNRGGKFLNREDLEKRVKLNVSILKLLEQLKIIEPKVKSS</sequence>
<evidence type="ECO:0000256" key="7">
    <source>
        <dbReference type="ARBA" id="ARBA00022801"/>
    </source>
</evidence>
<dbReference type="GO" id="GO:0006261">
    <property type="term" value="P:DNA-templated DNA replication"/>
    <property type="evidence" value="ECO:0007669"/>
    <property type="project" value="UniProtKB-UniRule"/>
</dbReference>
<dbReference type="SUPFAM" id="SSF53098">
    <property type="entry name" value="Ribonuclease H-like"/>
    <property type="match status" value="1"/>
</dbReference>
<dbReference type="InterPro" id="IPR040982">
    <property type="entry name" value="DNA_pol3_finger"/>
</dbReference>
<protein>
    <recommendedName>
        <fullName evidence="11">DNA polymerase III PolC-type</fullName>
        <shortName evidence="11">PolIII</shortName>
        <ecNumber evidence="11">2.7.7.7</ecNumber>
    </recommendedName>
</protein>
<keyword evidence="8 11" id="KW-0269">Exonuclease</keyword>
<dbReference type="InterPro" id="IPR036397">
    <property type="entry name" value="RNaseH_sf"/>
</dbReference>
<keyword evidence="9 11" id="KW-0239">DNA-directed DNA polymerase</keyword>
<dbReference type="Gene3D" id="1.10.150.870">
    <property type="match status" value="1"/>
</dbReference>
<evidence type="ECO:0000256" key="9">
    <source>
        <dbReference type="ARBA" id="ARBA00022932"/>
    </source>
</evidence>
<evidence type="ECO:0000256" key="2">
    <source>
        <dbReference type="ARBA" id="ARBA00022490"/>
    </source>
</evidence>
<keyword evidence="15" id="KW-1185">Reference proteome</keyword>
<evidence type="ECO:0000313" key="15">
    <source>
        <dbReference type="Proteomes" id="UP000007484"/>
    </source>
</evidence>
<dbReference type="InterPro" id="IPR006054">
    <property type="entry name" value="DnaQ"/>
</dbReference>
<dbReference type="CDD" id="cd06127">
    <property type="entry name" value="DEDDh"/>
    <property type="match status" value="1"/>
</dbReference>
<dbReference type="GO" id="GO:0003677">
    <property type="term" value="F:DNA binding"/>
    <property type="evidence" value="ECO:0007669"/>
    <property type="project" value="UniProtKB-UniRule"/>
</dbReference>
<evidence type="ECO:0000259" key="12">
    <source>
        <dbReference type="SMART" id="SM00479"/>
    </source>
</evidence>
<evidence type="ECO:0000256" key="5">
    <source>
        <dbReference type="ARBA" id="ARBA00022705"/>
    </source>
</evidence>
<dbReference type="Pfam" id="PF00929">
    <property type="entry name" value="RNase_T"/>
    <property type="match status" value="1"/>
</dbReference>
<dbReference type="Gene3D" id="3.30.1900.20">
    <property type="match status" value="1"/>
</dbReference>
<dbReference type="EC" id="2.7.7.7" evidence="11"/>
<proteinExistence type="inferred from homology"/>
<dbReference type="NCBIfam" id="NF001688">
    <property type="entry name" value="PRK00448.1"/>
    <property type="match status" value="1"/>
</dbReference>
<dbReference type="HAMAP" id="MF_00356">
    <property type="entry name" value="DNApol_PolC"/>
    <property type="match status" value="1"/>
</dbReference>
<dbReference type="InterPro" id="IPR012337">
    <property type="entry name" value="RNaseH-like_sf"/>
</dbReference>
<dbReference type="Gene3D" id="3.20.20.140">
    <property type="entry name" value="Metal-dependent hydrolases"/>
    <property type="match status" value="2"/>
</dbReference>
<dbReference type="Pfam" id="PF17657">
    <property type="entry name" value="DNA_pol3_finger"/>
    <property type="match status" value="1"/>
</dbReference>
<keyword evidence="6 11" id="KW-0540">Nuclease</keyword>
<comment type="subcellular location">
    <subcellularLocation>
        <location evidence="11">Cytoplasm</location>
    </subcellularLocation>
</comment>
<dbReference type="NCBIfam" id="TIGR00573">
    <property type="entry name" value="dnaq"/>
    <property type="match status" value="1"/>
</dbReference>
<dbReference type="InterPro" id="IPR044923">
    <property type="entry name" value="PolC_middle_finger_sf"/>
</dbReference>
<dbReference type="InterPro" id="IPR016195">
    <property type="entry name" value="Pol/histidinol_Pase-like"/>
</dbReference>
<dbReference type="GO" id="GO:0008408">
    <property type="term" value="F:3'-5' exonuclease activity"/>
    <property type="evidence" value="ECO:0007669"/>
    <property type="project" value="UniProtKB-UniRule"/>
</dbReference>
<dbReference type="PANTHER" id="PTHR32294">
    <property type="entry name" value="DNA POLYMERASE III SUBUNIT ALPHA"/>
    <property type="match status" value="1"/>
</dbReference>
<dbReference type="InterPro" id="IPR011708">
    <property type="entry name" value="DNA_pol3_alpha_NTPase_dom"/>
</dbReference>
<dbReference type="KEGG" id="mss:MSU_0407"/>
<dbReference type="SMART" id="SM00481">
    <property type="entry name" value="POLIIIAc"/>
    <property type="match status" value="1"/>
</dbReference>
<keyword evidence="3 11" id="KW-0808">Transferase</keyword>
<comment type="similarity">
    <text evidence="11">Belongs to the DNA polymerase type-C family. PolC subfamily.</text>
</comment>
<dbReference type="InterPro" id="IPR029460">
    <property type="entry name" value="DNAPol_HHH"/>
</dbReference>
<evidence type="ECO:0000259" key="13">
    <source>
        <dbReference type="SMART" id="SM00481"/>
    </source>
</evidence>
<evidence type="ECO:0000256" key="1">
    <source>
        <dbReference type="ARBA" id="ARBA00003452"/>
    </source>
</evidence>
<keyword evidence="4 11" id="KW-0548">Nucleotidyltransferase</keyword>
<dbReference type="STRING" id="768700.MSU_0407"/>
<dbReference type="Pfam" id="PF07733">
    <property type="entry name" value="DNA_pol3_alpha"/>
    <property type="match status" value="2"/>
</dbReference>
<dbReference type="InterPro" id="IPR006308">
    <property type="entry name" value="Pol_III_a_PolC-type_gram_pos"/>
</dbReference>
<dbReference type="HOGENOM" id="CLU_003297_1_0_14"/>
<reference evidence="14 15" key="1">
    <citation type="journal article" date="2011" name="J. Bacteriol.">
        <title>Complete genome sequences of two hemotropic Mycoplasmas, Mycoplasma haemofelis strain Ohio2 and Mycoplasma suis strain Illinois.</title>
        <authorList>
            <person name="Messick J.B."/>
            <person name="Santos A.P."/>
            <person name="Guimaraes A.M."/>
        </authorList>
    </citation>
    <scope>NUCLEOTIDE SEQUENCE [LARGE SCALE GENOMIC DNA]</scope>
    <source>
        <strain evidence="14 15">Illinois</strain>
    </source>
</reference>
<evidence type="ECO:0000256" key="11">
    <source>
        <dbReference type="HAMAP-Rule" id="MF_00356"/>
    </source>
</evidence>
<feature type="domain" description="Exonuclease" evidence="12">
    <location>
        <begin position="393"/>
        <end position="565"/>
    </location>
</feature>
<organism evidence="14 15">
    <name type="scientific">Mycoplasma suis (strain Illinois)</name>
    <dbReference type="NCBI Taxonomy" id="768700"/>
    <lineage>
        <taxon>Bacteria</taxon>
        <taxon>Bacillati</taxon>
        <taxon>Mycoplasmatota</taxon>
        <taxon>Mollicutes</taxon>
        <taxon>Mycoplasmataceae</taxon>
        <taxon>Mycoplasma</taxon>
    </lineage>
</organism>
<dbReference type="GO" id="GO:0003887">
    <property type="term" value="F:DNA-directed DNA polymerase activity"/>
    <property type="evidence" value="ECO:0007669"/>
    <property type="project" value="UniProtKB-UniRule"/>
</dbReference>
<feature type="domain" description="Polymerase/histidinol phosphatase N-terminal" evidence="13">
    <location>
        <begin position="307"/>
        <end position="374"/>
    </location>
</feature>
<evidence type="ECO:0000256" key="4">
    <source>
        <dbReference type="ARBA" id="ARBA00022695"/>
    </source>
</evidence>
<dbReference type="InterPro" id="IPR004013">
    <property type="entry name" value="PHP_dom"/>
</dbReference>
<accession>F0QR24</accession>
<dbReference type="PANTHER" id="PTHR32294:SF5">
    <property type="entry name" value="DNA POLYMERASE III POLC-TYPE"/>
    <property type="match status" value="1"/>
</dbReference>
<evidence type="ECO:0000256" key="6">
    <source>
        <dbReference type="ARBA" id="ARBA00022722"/>
    </source>
</evidence>
<gene>
    <name evidence="11 14" type="primary">polC</name>
    <name evidence="14" type="ordered locus">MSU_0407</name>
</gene>
<keyword evidence="2 11" id="KW-0963">Cytoplasm</keyword>
<dbReference type="Pfam" id="PF02811">
    <property type="entry name" value="PHP"/>
    <property type="match status" value="1"/>
</dbReference>
<dbReference type="RefSeq" id="WP_013609840.1">
    <property type="nucleotide sequence ID" value="NC_015155.1"/>
</dbReference>
<dbReference type="Pfam" id="PF14579">
    <property type="entry name" value="HHH_6"/>
    <property type="match status" value="1"/>
</dbReference>
<evidence type="ECO:0000313" key="14">
    <source>
        <dbReference type="EMBL" id="ADX97944.1"/>
    </source>
</evidence>
<dbReference type="Gene3D" id="3.30.420.10">
    <property type="entry name" value="Ribonuclease H-like superfamily/Ribonuclease H"/>
    <property type="match status" value="1"/>
</dbReference>
<dbReference type="InterPro" id="IPR013520">
    <property type="entry name" value="Ribonucl_H"/>
</dbReference>
<dbReference type="InterPro" id="IPR003141">
    <property type="entry name" value="Pol/His_phosphatase_N"/>
</dbReference>
<dbReference type="InterPro" id="IPR004805">
    <property type="entry name" value="DnaE2/DnaE/PolC"/>
</dbReference>
<dbReference type="SMART" id="SM00479">
    <property type="entry name" value="EXOIII"/>
    <property type="match status" value="1"/>
</dbReference>